<evidence type="ECO:0000313" key="1">
    <source>
        <dbReference type="EMBL" id="TWU20387.1"/>
    </source>
</evidence>
<dbReference type="RefSeq" id="WP_146453169.1">
    <property type="nucleotide sequence ID" value="NZ_SJPS01000015.1"/>
</dbReference>
<dbReference type="AlphaFoldDB" id="A0A5C6C8K8"/>
<evidence type="ECO:0000313" key="2">
    <source>
        <dbReference type="Proteomes" id="UP000318437"/>
    </source>
</evidence>
<protein>
    <submittedName>
        <fullName evidence="1">Uncharacterized protein</fullName>
    </submittedName>
</protein>
<dbReference type="OrthoDB" id="285989at2"/>
<keyword evidence="2" id="KW-1185">Reference proteome</keyword>
<comment type="caution">
    <text evidence="1">The sequence shown here is derived from an EMBL/GenBank/DDBJ whole genome shotgun (WGS) entry which is preliminary data.</text>
</comment>
<gene>
    <name evidence="1" type="ORF">Pla144_49620</name>
</gene>
<name>A0A5C6C8K8_9BACT</name>
<dbReference type="EMBL" id="SJPS01000015">
    <property type="protein sequence ID" value="TWU20387.1"/>
    <property type="molecule type" value="Genomic_DNA"/>
</dbReference>
<accession>A0A5C6C8K8</accession>
<sequence>MPDIHTIRLREPWQCEPCATGVVWSRKFNWPAGLTPREKVWIVVEPLPADARVSINGQPLADELEITRLIGLTNRVEIELPEGRAGELPFAVRIDIDEG</sequence>
<dbReference type="Proteomes" id="UP000318437">
    <property type="component" value="Unassembled WGS sequence"/>
</dbReference>
<proteinExistence type="predicted"/>
<reference evidence="1 2" key="1">
    <citation type="submission" date="2019-02" db="EMBL/GenBank/DDBJ databases">
        <title>Deep-cultivation of Planctomycetes and their phenomic and genomic characterization uncovers novel biology.</title>
        <authorList>
            <person name="Wiegand S."/>
            <person name="Jogler M."/>
            <person name="Boedeker C."/>
            <person name="Pinto D."/>
            <person name="Vollmers J."/>
            <person name="Rivas-Marin E."/>
            <person name="Kohn T."/>
            <person name="Peeters S.H."/>
            <person name="Heuer A."/>
            <person name="Rast P."/>
            <person name="Oberbeckmann S."/>
            <person name="Bunk B."/>
            <person name="Jeske O."/>
            <person name="Meyerdierks A."/>
            <person name="Storesund J.E."/>
            <person name="Kallscheuer N."/>
            <person name="Luecker S."/>
            <person name="Lage O.M."/>
            <person name="Pohl T."/>
            <person name="Merkel B.J."/>
            <person name="Hornburger P."/>
            <person name="Mueller R.-W."/>
            <person name="Bruemmer F."/>
            <person name="Labrenz M."/>
            <person name="Spormann A.M."/>
            <person name="Op Den Camp H."/>
            <person name="Overmann J."/>
            <person name="Amann R."/>
            <person name="Jetten M.S.M."/>
            <person name="Mascher T."/>
            <person name="Medema M.H."/>
            <person name="Devos D.P."/>
            <person name="Kaster A.-K."/>
            <person name="Ovreas L."/>
            <person name="Rohde M."/>
            <person name="Galperin M.Y."/>
            <person name="Jogler C."/>
        </authorList>
    </citation>
    <scope>NUCLEOTIDE SEQUENCE [LARGE SCALE GENOMIC DNA]</scope>
    <source>
        <strain evidence="1 2">Pla144</strain>
    </source>
</reference>
<organism evidence="1 2">
    <name type="scientific">Bythopirellula polymerisocia</name>
    <dbReference type="NCBI Taxonomy" id="2528003"/>
    <lineage>
        <taxon>Bacteria</taxon>
        <taxon>Pseudomonadati</taxon>
        <taxon>Planctomycetota</taxon>
        <taxon>Planctomycetia</taxon>
        <taxon>Pirellulales</taxon>
        <taxon>Lacipirellulaceae</taxon>
        <taxon>Bythopirellula</taxon>
    </lineage>
</organism>